<feature type="active site" description="Nucleophile" evidence="5">
    <location>
        <position position="151"/>
    </location>
</feature>
<dbReference type="STRING" id="357278.IV61_GL000612"/>
<name>A0A0R1GS83_9LACO</name>
<accession>A0A0R1GS83</accession>
<reference evidence="8 9" key="1">
    <citation type="journal article" date="2015" name="Genome Announc.">
        <title>Expanding the biotechnology potential of lactobacilli through comparative genomics of 213 strains and associated genera.</title>
        <authorList>
            <person name="Sun Z."/>
            <person name="Harris H.M."/>
            <person name="McCann A."/>
            <person name="Guo C."/>
            <person name="Argimon S."/>
            <person name="Zhang W."/>
            <person name="Yang X."/>
            <person name="Jeffery I.B."/>
            <person name="Cooney J.C."/>
            <person name="Kagawa T.F."/>
            <person name="Liu W."/>
            <person name="Song Y."/>
            <person name="Salvetti E."/>
            <person name="Wrobel A."/>
            <person name="Rasinkangas P."/>
            <person name="Parkhill J."/>
            <person name="Rea M.C."/>
            <person name="O'Sullivan O."/>
            <person name="Ritari J."/>
            <person name="Douillard F.P."/>
            <person name="Paul Ross R."/>
            <person name="Yang R."/>
            <person name="Briner A.E."/>
            <person name="Felis G.E."/>
            <person name="de Vos W.M."/>
            <person name="Barrangou R."/>
            <person name="Klaenhammer T.R."/>
            <person name="Caufield P.W."/>
            <person name="Cui Y."/>
            <person name="Zhang H."/>
            <person name="O'Toole P.W."/>
        </authorList>
    </citation>
    <scope>NUCLEOTIDE SEQUENCE [LARGE SCALE GENOMIC DNA]</scope>
    <source>
        <strain evidence="8 9">ATCC 53295</strain>
    </source>
</reference>
<dbReference type="PROSITE" id="PS00812">
    <property type="entry name" value="GLYCOSYL_HYDROL_F8"/>
    <property type="match status" value="1"/>
</dbReference>
<keyword evidence="7" id="KW-0812">Transmembrane</keyword>
<dbReference type="PATRIC" id="fig|1267003.4.peg.543"/>
<dbReference type="AlphaFoldDB" id="A0A0R1GS83"/>
<sequence length="390" mass="43349">MKEATYSEIEESDSMRKRKILANLLGIVFVGGLVWGLTSVQPTPAQAKTSQAVTQYKQWQKVYVGGKTQKYVKSNNGQGTTTALSEGQGYGMLAAVLAAKKGANTHATFNQMYKYYRAHRVSSKVPLMQWQQTKRSGKMTSTGSQKNSATDGDLDIAYALILADKKWGSKKTNYRAAAKKLIKAIKQKEINKTTYLPTMGNWATNSYDVSKLRSSDLMTGYFKTFAKYTKDSTWTKVAKRSQVAVKKLSARHKTGLFPDFILATGKSIKLKAVKPYSIESGTDNQVGYNANRVPWRLAQTYKLSKDSVTKKALTKQLTFFNKKKKITAVYTLGGRAVNSYVNTAFTAPVHFAATTMKKTSLKKKTAKQMPKTIEKHNYYSATLQVVTGLS</sequence>
<proteinExistence type="inferred from homology"/>
<keyword evidence="3 6" id="KW-0378">Hydrolase</keyword>
<dbReference type="InterPro" id="IPR019834">
    <property type="entry name" value="Glyco_hydro_8_CS"/>
</dbReference>
<evidence type="ECO:0000256" key="6">
    <source>
        <dbReference type="RuleBase" id="RU361167"/>
    </source>
</evidence>
<dbReference type="EMBL" id="AZCZ01000016">
    <property type="protein sequence ID" value="KRK36766.1"/>
    <property type="molecule type" value="Genomic_DNA"/>
</dbReference>
<feature type="transmembrane region" description="Helical" evidence="7">
    <location>
        <begin position="20"/>
        <end position="38"/>
    </location>
</feature>
<dbReference type="Proteomes" id="UP000051176">
    <property type="component" value="Unassembled WGS sequence"/>
</dbReference>
<dbReference type="InterPro" id="IPR012341">
    <property type="entry name" value="6hp_glycosidase-like_sf"/>
</dbReference>
<dbReference type="GO" id="GO:0000272">
    <property type="term" value="P:polysaccharide catabolic process"/>
    <property type="evidence" value="ECO:0007669"/>
    <property type="project" value="UniProtKB-KW"/>
</dbReference>
<dbReference type="Gene3D" id="1.50.10.10">
    <property type="match status" value="1"/>
</dbReference>
<keyword evidence="4 6" id="KW-0326">Glycosidase</keyword>
<comment type="caution">
    <text evidence="8">The sequence shown here is derived from an EMBL/GenBank/DDBJ whole genome shotgun (WGS) entry which is preliminary data.</text>
</comment>
<dbReference type="eggNOG" id="COG3405">
    <property type="taxonomic scope" value="Bacteria"/>
</dbReference>
<evidence type="ECO:0000313" key="9">
    <source>
        <dbReference type="Proteomes" id="UP000051176"/>
    </source>
</evidence>
<gene>
    <name evidence="8" type="ORF">FD07_GL000505</name>
</gene>
<keyword evidence="7" id="KW-0472">Membrane</keyword>
<comment type="similarity">
    <text evidence="1 6">Belongs to the glycosyl hydrolase 8 (cellulase D) family.</text>
</comment>
<dbReference type="InterPro" id="IPR008928">
    <property type="entry name" value="6-hairpin_glycosidase_sf"/>
</dbReference>
<evidence type="ECO:0000256" key="3">
    <source>
        <dbReference type="ARBA" id="ARBA00022801"/>
    </source>
</evidence>
<dbReference type="EC" id="3.2.1.-" evidence="6"/>
<keyword evidence="9" id="KW-1185">Reference proteome</keyword>
<keyword evidence="6" id="KW-0624">Polysaccharide degradation</keyword>
<evidence type="ECO:0000313" key="8">
    <source>
        <dbReference type="EMBL" id="KRK36766.1"/>
    </source>
</evidence>
<dbReference type="InterPro" id="IPR002037">
    <property type="entry name" value="Glyco_hydro_8"/>
</dbReference>
<dbReference type="SUPFAM" id="SSF48208">
    <property type="entry name" value="Six-hairpin glycosidases"/>
    <property type="match status" value="1"/>
</dbReference>
<evidence type="ECO:0000256" key="4">
    <source>
        <dbReference type="ARBA" id="ARBA00023295"/>
    </source>
</evidence>
<protein>
    <recommendedName>
        <fullName evidence="6">Glucanase</fullName>
        <ecNumber evidence="6">3.2.1.-</ecNumber>
    </recommendedName>
</protein>
<dbReference type="GO" id="GO:0004553">
    <property type="term" value="F:hydrolase activity, hydrolyzing O-glycosyl compounds"/>
    <property type="evidence" value="ECO:0007669"/>
    <property type="project" value="InterPro"/>
</dbReference>
<evidence type="ECO:0000256" key="5">
    <source>
        <dbReference type="PROSITE-ProRule" id="PRU10058"/>
    </source>
</evidence>
<keyword evidence="7" id="KW-1133">Transmembrane helix</keyword>
<dbReference type="PRINTS" id="PR00735">
    <property type="entry name" value="GLHYDRLASE8"/>
</dbReference>
<evidence type="ECO:0000256" key="7">
    <source>
        <dbReference type="SAM" id="Phobius"/>
    </source>
</evidence>
<organism evidence="8 9">
    <name type="scientific">Levilactobacillus parabrevis ATCC 53295</name>
    <dbReference type="NCBI Taxonomy" id="1267003"/>
    <lineage>
        <taxon>Bacteria</taxon>
        <taxon>Bacillati</taxon>
        <taxon>Bacillota</taxon>
        <taxon>Bacilli</taxon>
        <taxon>Lactobacillales</taxon>
        <taxon>Lactobacillaceae</taxon>
        <taxon>Levilactobacillus</taxon>
    </lineage>
</organism>
<evidence type="ECO:0000256" key="1">
    <source>
        <dbReference type="ARBA" id="ARBA00009209"/>
    </source>
</evidence>
<evidence type="ECO:0000256" key="2">
    <source>
        <dbReference type="ARBA" id="ARBA00022729"/>
    </source>
</evidence>
<dbReference type="Pfam" id="PF01270">
    <property type="entry name" value="Glyco_hydro_8"/>
    <property type="match status" value="1"/>
</dbReference>
<keyword evidence="2" id="KW-0732">Signal</keyword>
<keyword evidence="6" id="KW-0119">Carbohydrate metabolism</keyword>